<feature type="transmembrane region" description="Helical" evidence="7">
    <location>
        <begin position="288"/>
        <end position="311"/>
    </location>
</feature>
<evidence type="ECO:0000256" key="4">
    <source>
        <dbReference type="ARBA" id="ARBA00022692"/>
    </source>
</evidence>
<evidence type="ECO:0000256" key="5">
    <source>
        <dbReference type="ARBA" id="ARBA00022989"/>
    </source>
</evidence>
<dbReference type="PROSITE" id="PS50928">
    <property type="entry name" value="ABC_TM1"/>
    <property type="match status" value="1"/>
</dbReference>
<accession>A0A399DXE0</accession>
<keyword evidence="4 7" id="KW-0812">Transmembrane</keyword>
<sequence length="460" mass="50767">MATQAVRPMRKPDERHLARQRWARAGWVYGTMLALAVFFIGPFYVAFLGSLKDNPLEWPFRYSFPQTQPKNWAAAWRLGQLGAGNPWTGGFAPGAEVPFQISYFVEEGQEPEPPTVTVPTRRAGAGLGAIFDEVQAAPYAQVSEVQEVSRRPAVVGGQPGQIVTYAFTIRYPRGDATASLPTVPRLPLDIEAPRGQRYYAATLDPNRLERRGRVASWDSITPGFFGYVFRNYVRVFNEARDPNTGASFFLRWTANSFFVSLAVVLTTLLFASLGGYALARMYLPGKNYLFAFIVFTMTVPGQATFISNYLVLRDLGLLGSLWGMIVWSAVGAGAVFIMKQFFESIPREIEEAALIDGATPVTTFFRIILPMATPALGALTVLTFQGMWNEFFKAAVVLSGQQASYTLPLGLSFFRSAYGVAGDWGLMLASAFLSMIPIIILFVVFQRYFVEGVSTSALKG</sequence>
<gene>
    <name evidence="9" type="primary">araQ_3</name>
    <name evidence="9" type="ORF">Mcate_01586</name>
</gene>
<evidence type="ECO:0000256" key="3">
    <source>
        <dbReference type="ARBA" id="ARBA00022475"/>
    </source>
</evidence>
<dbReference type="PANTHER" id="PTHR43744:SF12">
    <property type="entry name" value="ABC TRANSPORTER PERMEASE PROTEIN MG189-RELATED"/>
    <property type="match status" value="1"/>
</dbReference>
<dbReference type="Pfam" id="PF00528">
    <property type="entry name" value="BPD_transp_1"/>
    <property type="match status" value="1"/>
</dbReference>
<comment type="subcellular location">
    <subcellularLocation>
        <location evidence="1 7">Cell membrane</location>
        <topology evidence="1 7">Multi-pass membrane protein</topology>
    </subcellularLocation>
</comment>
<dbReference type="SUPFAM" id="SSF161098">
    <property type="entry name" value="MetI-like"/>
    <property type="match status" value="1"/>
</dbReference>
<evidence type="ECO:0000256" key="2">
    <source>
        <dbReference type="ARBA" id="ARBA00022448"/>
    </source>
</evidence>
<dbReference type="PANTHER" id="PTHR43744">
    <property type="entry name" value="ABC TRANSPORTER PERMEASE PROTEIN MG189-RELATED-RELATED"/>
    <property type="match status" value="1"/>
</dbReference>
<keyword evidence="6 7" id="KW-0472">Membrane</keyword>
<feature type="transmembrane region" description="Helical" evidence="7">
    <location>
        <begin position="367"/>
        <end position="388"/>
    </location>
</feature>
<proteinExistence type="inferred from homology"/>
<feature type="transmembrane region" description="Helical" evidence="7">
    <location>
        <begin position="424"/>
        <end position="445"/>
    </location>
</feature>
<evidence type="ECO:0000259" key="8">
    <source>
        <dbReference type="PROSITE" id="PS50928"/>
    </source>
</evidence>
<organism evidence="9 10">
    <name type="scientific">Meiothermus taiwanensis</name>
    <dbReference type="NCBI Taxonomy" id="172827"/>
    <lineage>
        <taxon>Bacteria</taxon>
        <taxon>Thermotogati</taxon>
        <taxon>Deinococcota</taxon>
        <taxon>Deinococci</taxon>
        <taxon>Thermales</taxon>
        <taxon>Thermaceae</taxon>
        <taxon>Meiothermus</taxon>
    </lineage>
</organism>
<evidence type="ECO:0000256" key="1">
    <source>
        <dbReference type="ARBA" id="ARBA00004651"/>
    </source>
</evidence>
<dbReference type="OrthoDB" id="26902at2"/>
<feature type="domain" description="ABC transmembrane type-1" evidence="8">
    <location>
        <begin position="253"/>
        <end position="445"/>
    </location>
</feature>
<keyword evidence="3" id="KW-1003">Cell membrane</keyword>
<dbReference type="GO" id="GO:0005886">
    <property type="term" value="C:plasma membrane"/>
    <property type="evidence" value="ECO:0007669"/>
    <property type="project" value="UniProtKB-SubCell"/>
</dbReference>
<dbReference type="InterPro" id="IPR000515">
    <property type="entry name" value="MetI-like"/>
</dbReference>
<keyword evidence="5 7" id="KW-1133">Transmembrane helix</keyword>
<dbReference type="CDD" id="cd06261">
    <property type="entry name" value="TM_PBP2"/>
    <property type="match status" value="1"/>
</dbReference>
<dbReference type="RefSeq" id="WP_119361650.1">
    <property type="nucleotide sequence ID" value="NZ_JBHSXZ010000031.1"/>
</dbReference>
<dbReference type="GO" id="GO:0055085">
    <property type="term" value="P:transmembrane transport"/>
    <property type="evidence" value="ECO:0007669"/>
    <property type="project" value="InterPro"/>
</dbReference>
<evidence type="ECO:0000256" key="6">
    <source>
        <dbReference type="ARBA" id="ARBA00023136"/>
    </source>
</evidence>
<name>A0A399DXE0_9DEIN</name>
<evidence type="ECO:0000313" key="9">
    <source>
        <dbReference type="EMBL" id="RIH76865.1"/>
    </source>
</evidence>
<dbReference type="Proteomes" id="UP000266089">
    <property type="component" value="Unassembled WGS sequence"/>
</dbReference>
<keyword evidence="2 7" id="KW-0813">Transport</keyword>
<dbReference type="EMBL" id="QWKX01000035">
    <property type="protein sequence ID" value="RIH76865.1"/>
    <property type="molecule type" value="Genomic_DNA"/>
</dbReference>
<comment type="caution">
    <text evidence="9">The sequence shown here is derived from an EMBL/GenBank/DDBJ whole genome shotgun (WGS) entry which is preliminary data.</text>
</comment>
<comment type="similarity">
    <text evidence="7">Belongs to the binding-protein-dependent transport system permease family.</text>
</comment>
<dbReference type="AlphaFoldDB" id="A0A399DXE0"/>
<reference evidence="9 10" key="1">
    <citation type="submission" date="2018-08" db="EMBL/GenBank/DDBJ databases">
        <title>Meiothermus cateniformans JCM 15151 genome sequencing project.</title>
        <authorList>
            <person name="Da Costa M.S."/>
            <person name="Albuquerque L."/>
            <person name="Raposo P."/>
            <person name="Froufe H.J.C."/>
            <person name="Barroso C.S."/>
            <person name="Egas C."/>
        </authorList>
    </citation>
    <scope>NUCLEOTIDE SEQUENCE [LARGE SCALE GENOMIC DNA]</scope>
    <source>
        <strain evidence="9 10">JCM 15151</strain>
    </source>
</reference>
<feature type="transmembrane region" description="Helical" evidence="7">
    <location>
        <begin position="317"/>
        <end position="337"/>
    </location>
</feature>
<evidence type="ECO:0000256" key="7">
    <source>
        <dbReference type="RuleBase" id="RU363032"/>
    </source>
</evidence>
<feature type="transmembrane region" description="Helical" evidence="7">
    <location>
        <begin position="257"/>
        <end position="279"/>
    </location>
</feature>
<feature type="transmembrane region" description="Helical" evidence="7">
    <location>
        <begin position="25"/>
        <end position="47"/>
    </location>
</feature>
<dbReference type="Gene3D" id="1.10.3720.10">
    <property type="entry name" value="MetI-like"/>
    <property type="match status" value="1"/>
</dbReference>
<dbReference type="InterPro" id="IPR035906">
    <property type="entry name" value="MetI-like_sf"/>
</dbReference>
<protein>
    <submittedName>
        <fullName evidence="9">L-arabinose transport system permease protein AraQ</fullName>
    </submittedName>
</protein>
<evidence type="ECO:0000313" key="10">
    <source>
        <dbReference type="Proteomes" id="UP000266089"/>
    </source>
</evidence>